<proteinExistence type="predicted"/>
<dbReference type="EMBL" id="MEZX01000002">
    <property type="protein sequence ID" value="OGD64959.1"/>
    <property type="molecule type" value="Genomic_DNA"/>
</dbReference>
<name>A0A1F5EC14_9BACT</name>
<protein>
    <submittedName>
        <fullName evidence="1">Uncharacterized protein</fullName>
    </submittedName>
</protein>
<accession>A0A1F5EC14</accession>
<gene>
    <name evidence="1" type="ORF">A3A71_02845</name>
</gene>
<organism evidence="1 2">
    <name type="scientific">Candidatus Berkelbacteria bacterium RIFCSPLOWO2_01_FULL_50_28</name>
    <dbReference type="NCBI Taxonomy" id="1797471"/>
    <lineage>
        <taxon>Bacteria</taxon>
        <taxon>Candidatus Berkelbacteria</taxon>
    </lineage>
</organism>
<dbReference type="Proteomes" id="UP000177481">
    <property type="component" value="Unassembled WGS sequence"/>
</dbReference>
<evidence type="ECO:0000313" key="1">
    <source>
        <dbReference type="EMBL" id="OGD64959.1"/>
    </source>
</evidence>
<comment type="caution">
    <text evidence="1">The sequence shown here is derived from an EMBL/GenBank/DDBJ whole genome shotgun (WGS) entry which is preliminary data.</text>
</comment>
<dbReference type="STRING" id="1797471.A3A71_02845"/>
<dbReference type="AlphaFoldDB" id="A0A1F5EC14"/>
<reference evidence="1 2" key="1">
    <citation type="journal article" date="2016" name="Nat. Commun.">
        <title>Thousands of microbial genomes shed light on interconnected biogeochemical processes in an aquifer system.</title>
        <authorList>
            <person name="Anantharaman K."/>
            <person name="Brown C.T."/>
            <person name="Hug L.A."/>
            <person name="Sharon I."/>
            <person name="Castelle C.J."/>
            <person name="Probst A.J."/>
            <person name="Thomas B.C."/>
            <person name="Singh A."/>
            <person name="Wilkins M.J."/>
            <person name="Karaoz U."/>
            <person name="Brodie E.L."/>
            <person name="Williams K.H."/>
            <person name="Hubbard S.S."/>
            <person name="Banfield J.F."/>
        </authorList>
    </citation>
    <scope>NUCLEOTIDE SEQUENCE [LARGE SCALE GENOMIC DNA]</scope>
</reference>
<sequence>MVVEMLEKSDLQQIREVISEEIAPVKKSLHRLEVESRKTRKDINMIIGVFDVKDKELETRIERLETKVGIVN</sequence>
<evidence type="ECO:0000313" key="2">
    <source>
        <dbReference type="Proteomes" id="UP000177481"/>
    </source>
</evidence>